<evidence type="ECO:0000256" key="1">
    <source>
        <dbReference type="SAM" id="MobiDB-lite"/>
    </source>
</evidence>
<evidence type="ECO:0000259" key="2">
    <source>
        <dbReference type="PROSITE" id="PS50879"/>
    </source>
</evidence>
<dbReference type="EMBL" id="JBAWTH010000041">
    <property type="protein sequence ID" value="KAL2283645.1"/>
    <property type="molecule type" value="Genomic_DNA"/>
</dbReference>
<dbReference type="SUPFAM" id="SSF53098">
    <property type="entry name" value="Ribonuclease H-like"/>
    <property type="match status" value="1"/>
</dbReference>
<proteinExistence type="predicted"/>
<dbReference type="Gene3D" id="3.30.420.10">
    <property type="entry name" value="Ribonuclease H-like superfamily/Ribonuclease H"/>
    <property type="match status" value="1"/>
</dbReference>
<name>A0ABR4EMV0_9PEZI</name>
<dbReference type="Proteomes" id="UP001600888">
    <property type="component" value="Unassembled WGS sequence"/>
</dbReference>
<reference evidence="3 4" key="1">
    <citation type="submission" date="2024-03" db="EMBL/GenBank/DDBJ databases">
        <title>A high-quality draft genome sequence of Diaporthe vaccinii, a causative agent of upright dieback and viscid rot disease in cranberry plants.</title>
        <authorList>
            <person name="Sarrasin M."/>
            <person name="Lang B.F."/>
            <person name="Burger G."/>
        </authorList>
    </citation>
    <scope>NUCLEOTIDE SEQUENCE [LARGE SCALE GENOMIC DNA]</scope>
    <source>
        <strain evidence="3 4">IS7</strain>
    </source>
</reference>
<evidence type="ECO:0000313" key="4">
    <source>
        <dbReference type="Proteomes" id="UP001600888"/>
    </source>
</evidence>
<feature type="domain" description="RNase H type-1" evidence="2">
    <location>
        <begin position="53"/>
        <end position="217"/>
    </location>
</feature>
<protein>
    <recommendedName>
        <fullName evidence="2">RNase H type-1 domain-containing protein</fullName>
    </recommendedName>
</protein>
<feature type="region of interest" description="Disordered" evidence="1">
    <location>
        <begin position="215"/>
        <end position="265"/>
    </location>
</feature>
<gene>
    <name evidence="3" type="ORF">FJTKL_09712</name>
</gene>
<dbReference type="InterPro" id="IPR036397">
    <property type="entry name" value="RNaseH_sf"/>
</dbReference>
<organism evidence="3 4">
    <name type="scientific">Diaporthe vaccinii</name>
    <dbReference type="NCBI Taxonomy" id="105482"/>
    <lineage>
        <taxon>Eukaryota</taxon>
        <taxon>Fungi</taxon>
        <taxon>Dikarya</taxon>
        <taxon>Ascomycota</taxon>
        <taxon>Pezizomycotina</taxon>
        <taxon>Sordariomycetes</taxon>
        <taxon>Sordariomycetidae</taxon>
        <taxon>Diaporthales</taxon>
        <taxon>Diaporthaceae</taxon>
        <taxon>Diaporthe</taxon>
        <taxon>Diaporthe eres species complex</taxon>
    </lineage>
</organism>
<sequence>MATLYAPTLTYDPITDPRATQATHYQLERSPGDGFIYEAIADPVTGTATPFYHSDSLIIATAGSFLHQMFCYPGPRASYAVFVGPGNPLNDAETPLMAPPGAFLSLQRGDLTGAVVALKTVIHIAEKGLTPHGPLRRVIIKTDSEYVAKGSTERMLTWLRKGWIGCGRSRIRDWDLWEALLALLEIVKRTWNVEVLFWWVPTNWNRDAKSLAGEGLKIPPPRLETPSGEGSSEVWGEETGTTPSTSTVPSSVSSHRVAPKSQNSSTLRLLQGDIEYVQFPDQY</sequence>
<accession>A0ABR4EMV0</accession>
<evidence type="ECO:0000313" key="3">
    <source>
        <dbReference type="EMBL" id="KAL2283645.1"/>
    </source>
</evidence>
<dbReference type="InterPro" id="IPR002156">
    <property type="entry name" value="RNaseH_domain"/>
</dbReference>
<dbReference type="PROSITE" id="PS50879">
    <property type="entry name" value="RNASE_H_1"/>
    <property type="match status" value="1"/>
</dbReference>
<feature type="compositionally biased region" description="Low complexity" evidence="1">
    <location>
        <begin position="227"/>
        <end position="254"/>
    </location>
</feature>
<comment type="caution">
    <text evidence="3">The sequence shown here is derived from an EMBL/GenBank/DDBJ whole genome shotgun (WGS) entry which is preliminary data.</text>
</comment>
<dbReference type="InterPro" id="IPR012337">
    <property type="entry name" value="RNaseH-like_sf"/>
</dbReference>
<keyword evidence="4" id="KW-1185">Reference proteome</keyword>